<dbReference type="Pfam" id="PF01082">
    <property type="entry name" value="Cu2_monooxygen"/>
    <property type="match status" value="1"/>
</dbReference>
<dbReference type="GO" id="GO:0042584">
    <property type="term" value="C:chromaffin granule membrane"/>
    <property type="evidence" value="ECO:0007669"/>
    <property type="project" value="UniProtKB-SubCell"/>
</dbReference>
<dbReference type="AlphaFoldDB" id="A0A3B4G1H4"/>
<evidence type="ECO:0000256" key="2">
    <source>
        <dbReference type="ARBA" id="ARBA00004351"/>
    </source>
</evidence>
<evidence type="ECO:0000256" key="19">
    <source>
        <dbReference type="ARBA" id="ARBA00023180"/>
    </source>
</evidence>
<evidence type="ECO:0000256" key="6">
    <source>
        <dbReference type="ARBA" id="ARBA00011406"/>
    </source>
</evidence>
<proteinExistence type="inferred from homology"/>
<keyword evidence="16" id="KW-0503">Monooxygenase</keyword>
<evidence type="ECO:0000256" key="3">
    <source>
        <dbReference type="ARBA" id="ARBA00004553"/>
    </source>
</evidence>
<evidence type="ECO:0000256" key="8">
    <source>
        <dbReference type="ARBA" id="ARBA00020179"/>
    </source>
</evidence>
<feature type="domain" description="DOMON" evidence="23">
    <location>
        <begin position="67"/>
        <end position="183"/>
    </location>
</feature>
<dbReference type="SMART" id="SM00664">
    <property type="entry name" value="DoH"/>
    <property type="match status" value="1"/>
</dbReference>
<evidence type="ECO:0000256" key="1">
    <source>
        <dbReference type="ARBA" id="ARBA00001973"/>
    </source>
</evidence>
<keyword evidence="11" id="KW-0479">Metal-binding</keyword>
<comment type="subunit">
    <text evidence="6">Homotetramer; composed of two disulfide-linked dimers.</text>
</comment>
<dbReference type="InterPro" id="IPR024548">
    <property type="entry name" value="Cu2_monoox_C"/>
</dbReference>
<comment type="subcellular location">
    <subcellularLocation>
        <location evidence="3">Cytoplasmic vesicle</location>
        <location evidence="3">Secretory vesicle</location>
        <location evidence="3">Chromaffin granule lumen</location>
    </subcellularLocation>
    <subcellularLocation>
        <location evidence="2">Cytoplasmic vesicle</location>
        <location evidence="2">Secretory vesicle</location>
        <location evidence="2">Chromaffin granule membrane</location>
        <topology evidence="2">Single-pass type II membrane protein</topology>
    </subcellularLocation>
</comment>
<keyword evidence="18" id="KW-1015">Disulfide bond</keyword>
<dbReference type="Gene3D" id="2.60.120.230">
    <property type="match status" value="1"/>
</dbReference>
<dbReference type="PANTHER" id="PTHR10157:SF29">
    <property type="entry name" value="DOPAMINE BETA-HYDROXYLASE"/>
    <property type="match status" value="1"/>
</dbReference>
<dbReference type="GO" id="GO:0034466">
    <property type="term" value="C:chromaffin granule lumen"/>
    <property type="evidence" value="ECO:0007669"/>
    <property type="project" value="UniProtKB-SubCell"/>
</dbReference>
<name>A0A3B4G1H4_9CICH</name>
<dbReference type="GeneTree" id="ENSGT00530000063085"/>
<evidence type="ECO:0000256" key="12">
    <source>
        <dbReference type="ARBA" id="ARBA00022896"/>
    </source>
</evidence>
<dbReference type="InterPro" id="IPR000323">
    <property type="entry name" value="Cu2_ascorb_mOase_N"/>
</dbReference>
<dbReference type="InterPro" id="IPR005018">
    <property type="entry name" value="DOMON_domain"/>
</dbReference>
<organism evidence="24">
    <name type="scientific">Pundamilia nyererei</name>
    <dbReference type="NCBI Taxonomy" id="303518"/>
    <lineage>
        <taxon>Eukaryota</taxon>
        <taxon>Metazoa</taxon>
        <taxon>Chordata</taxon>
        <taxon>Craniata</taxon>
        <taxon>Vertebrata</taxon>
        <taxon>Euteleostomi</taxon>
        <taxon>Actinopterygii</taxon>
        <taxon>Neopterygii</taxon>
        <taxon>Teleostei</taxon>
        <taxon>Neoteleostei</taxon>
        <taxon>Acanthomorphata</taxon>
        <taxon>Ovalentaria</taxon>
        <taxon>Cichlomorphae</taxon>
        <taxon>Cichliformes</taxon>
        <taxon>Cichlidae</taxon>
        <taxon>African cichlids</taxon>
        <taxon>Pseudocrenilabrinae</taxon>
        <taxon>Haplochromini</taxon>
        <taxon>Pundamilia</taxon>
    </lineage>
</organism>
<evidence type="ECO:0000256" key="13">
    <source>
        <dbReference type="ARBA" id="ARBA00022989"/>
    </source>
</evidence>
<dbReference type="Pfam" id="PF03712">
    <property type="entry name" value="Cu2_monoox_C"/>
    <property type="match status" value="1"/>
</dbReference>
<dbReference type="InterPro" id="IPR008977">
    <property type="entry name" value="PHM/PNGase_F_dom_sf"/>
</dbReference>
<dbReference type="SUPFAM" id="SSF49742">
    <property type="entry name" value="PHM/PNGase F"/>
    <property type="match status" value="2"/>
</dbReference>
<dbReference type="InterPro" id="IPR036939">
    <property type="entry name" value="Cu2_ascorb_mOase_N_sf"/>
</dbReference>
<reference evidence="24" key="1">
    <citation type="submission" date="2023-09" db="UniProtKB">
        <authorList>
            <consortium name="Ensembl"/>
        </authorList>
    </citation>
    <scope>IDENTIFICATION</scope>
</reference>
<evidence type="ECO:0000256" key="15">
    <source>
        <dbReference type="ARBA" id="ARBA00023008"/>
    </source>
</evidence>
<comment type="pathway">
    <text evidence="4">Catecholamine biosynthesis; (R)-noradrenaline biosynthesis; (R)-noradrenaline from dopamine: step 1/1.</text>
</comment>
<keyword evidence="12" id="KW-0847">Vitamin C</keyword>
<dbReference type="GO" id="GO:0042420">
    <property type="term" value="P:dopamine catabolic process"/>
    <property type="evidence" value="ECO:0007669"/>
    <property type="project" value="TreeGrafter"/>
</dbReference>
<dbReference type="GO" id="GO:0005507">
    <property type="term" value="F:copper ion binding"/>
    <property type="evidence" value="ECO:0007669"/>
    <property type="project" value="InterPro"/>
</dbReference>
<dbReference type="GO" id="GO:0042421">
    <property type="term" value="P:norepinephrine biosynthetic process"/>
    <property type="evidence" value="ECO:0007669"/>
    <property type="project" value="TreeGrafter"/>
</dbReference>
<keyword evidence="14" id="KW-0560">Oxidoreductase</keyword>
<dbReference type="EC" id="1.14.17.1" evidence="7"/>
<keyword evidence="13 22" id="KW-1133">Transmembrane helix</keyword>
<evidence type="ECO:0000256" key="20">
    <source>
        <dbReference type="ARBA" id="ARBA00037327"/>
    </source>
</evidence>
<comment type="similarity">
    <text evidence="5">Belongs to the copper type II ascorbate-dependent monooxygenase family.</text>
</comment>
<evidence type="ECO:0000256" key="11">
    <source>
        <dbReference type="ARBA" id="ARBA00022723"/>
    </source>
</evidence>
<evidence type="ECO:0000256" key="10">
    <source>
        <dbReference type="ARBA" id="ARBA00022692"/>
    </source>
</evidence>
<evidence type="ECO:0000256" key="9">
    <source>
        <dbReference type="ARBA" id="ARBA00022584"/>
    </source>
</evidence>
<accession>A0A3B4G1H4</accession>
<dbReference type="GO" id="GO:0004500">
    <property type="term" value="F:dopamine beta-monooxygenase activity"/>
    <property type="evidence" value="ECO:0007669"/>
    <property type="project" value="UniProtKB-EC"/>
</dbReference>
<evidence type="ECO:0000256" key="5">
    <source>
        <dbReference type="ARBA" id="ARBA00010676"/>
    </source>
</evidence>
<protein>
    <recommendedName>
        <fullName evidence="8">Dopamine beta-hydroxylase</fullName>
        <ecNumber evidence="7">1.14.17.1</ecNumber>
    </recommendedName>
</protein>
<comment type="cofactor">
    <cofactor evidence="1">
        <name>Cu(2+)</name>
        <dbReference type="ChEBI" id="CHEBI:29036"/>
    </cofactor>
</comment>
<keyword evidence="9" id="KW-0127">Catecholamine biosynthesis</keyword>
<comment type="function">
    <text evidence="20">Catalyzes the hydroxylation of dopamine to noradrenaline (also known as norepinephrine), and is thus vital for regulation of these neurotransmitters.</text>
</comment>
<dbReference type="PRINTS" id="PR00767">
    <property type="entry name" value="DBMONOXGNASE"/>
</dbReference>
<dbReference type="Gene3D" id="2.60.120.310">
    <property type="entry name" value="Copper type II, ascorbate-dependent monooxygenase, N-terminal domain"/>
    <property type="match status" value="1"/>
</dbReference>
<evidence type="ECO:0000256" key="14">
    <source>
        <dbReference type="ARBA" id="ARBA00023002"/>
    </source>
</evidence>
<dbReference type="InterPro" id="IPR000945">
    <property type="entry name" value="DBH-like"/>
</dbReference>
<dbReference type="InterPro" id="IPR045266">
    <property type="entry name" value="DOH_DOMON"/>
</dbReference>
<keyword evidence="10 22" id="KW-0812">Transmembrane</keyword>
<evidence type="ECO:0000313" key="24">
    <source>
        <dbReference type="Ensembl" id="ENSPNYP00000016742.1"/>
    </source>
</evidence>
<feature type="transmembrane region" description="Helical" evidence="22">
    <location>
        <begin position="12"/>
        <end position="32"/>
    </location>
</feature>
<dbReference type="Ensembl" id="ENSPNYT00000017162.1">
    <property type="protein sequence ID" value="ENSPNYP00000016742.1"/>
    <property type="gene ID" value="ENSPNYG00000012630.1"/>
</dbReference>
<evidence type="ECO:0000256" key="21">
    <source>
        <dbReference type="ARBA" id="ARBA00047952"/>
    </source>
</evidence>
<evidence type="ECO:0000256" key="4">
    <source>
        <dbReference type="ARBA" id="ARBA00005223"/>
    </source>
</evidence>
<dbReference type="GO" id="GO:0006589">
    <property type="term" value="P:octopamine biosynthetic process"/>
    <property type="evidence" value="ECO:0007669"/>
    <property type="project" value="TreeGrafter"/>
</dbReference>
<dbReference type="FunFam" id="2.60.120.230:FF:000001">
    <property type="entry name" value="Monooxygenase, DBH-like 1"/>
    <property type="match status" value="1"/>
</dbReference>
<evidence type="ECO:0000256" key="17">
    <source>
        <dbReference type="ARBA" id="ARBA00023136"/>
    </source>
</evidence>
<dbReference type="GO" id="GO:0031418">
    <property type="term" value="F:L-ascorbic acid binding"/>
    <property type="evidence" value="ECO:0007669"/>
    <property type="project" value="UniProtKB-KW"/>
</dbReference>
<sequence length="558" mass="63003">MRIFSKNLRLQDITIMYFTALAALMVILVASYQAPNNAVEVSSLKPNPSRPLPPLPMPFRVPLDPRGELQLAWNVSYTNQEIYMELRVAELRHGVVLGMSDRGELTNADLLVLWDSGTQSYFGDAWSDSKGHVSLDSQQDYDLIEAKQKAEGYYLLFKRPFSTCDPRDYVIEEGTVHIIYGFLVKPLASLDKLNLSEIRTGVQRVLMLRPDTPPPTLPPDVQMLDVVAPNVIIPNQETTYWCYIHNLPENLTKNHIVMYESAITPGNEAIVHHIEVFECSPDVPAVPGYSGSCDDKMKPKKLNFCRRDSSGIRLYYTPSLRRYDAGIMELGLVYTPVMGIPPKQHTFYLSGYCTSKCTQTALPSGGIYVFASQLHTHLAGRGVRTILVRGGKELEVVQEDQHFSTHYQVGDSRALFTQRNSTFGDVLITKCTYNTEDRSKPTVGGFGIMEEMCVNYIHYYPRTQLELCKSHVDQGYLQKYFNFINRFHGNDQCVCGEVSVTEQFSQLEWDEFTGEVLDSLYNTAPISMHCNQSTARLFPVSPQSHTHTPATIDCQATN</sequence>
<dbReference type="InterPro" id="IPR028460">
    <property type="entry name" value="Tbh/DBH"/>
</dbReference>
<dbReference type="PANTHER" id="PTHR10157">
    <property type="entry name" value="DOPAMINE BETA HYDROXYLASE RELATED"/>
    <property type="match status" value="1"/>
</dbReference>
<evidence type="ECO:0000256" key="18">
    <source>
        <dbReference type="ARBA" id="ARBA00023157"/>
    </source>
</evidence>
<evidence type="ECO:0000256" key="7">
    <source>
        <dbReference type="ARBA" id="ARBA00012686"/>
    </source>
</evidence>
<dbReference type="GO" id="GO:0005615">
    <property type="term" value="C:extracellular space"/>
    <property type="evidence" value="ECO:0007669"/>
    <property type="project" value="TreeGrafter"/>
</dbReference>
<keyword evidence="15" id="KW-0186">Copper</keyword>
<evidence type="ECO:0000256" key="16">
    <source>
        <dbReference type="ARBA" id="ARBA00023033"/>
    </source>
</evidence>
<dbReference type="Pfam" id="PF03351">
    <property type="entry name" value="DOMON"/>
    <property type="match status" value="1"/>
</dbReference>
<evidence type="ECO:0000256" key="22">
    <source>
        <dbReference type="SAM" id="Phobius"/>
    </source>
</evidence>
<keyword evidence="17 22" id="KW-0472">Membrane</keyword>
<evidence type="ECO:0000259" key="23">
    <source>
        <dbReference type="PROSITE" id="PS50836"/>
    </source>
</evidence>
<dbReference type="InterPro" id="IPR014784">
    <property type="entry name" value="Cu2_ascorb_mOase-like_C"/>
</dbReference>
<comment type="catalytic activity">
    <reaction evidence="21">
        <text>dopamine + 2 L-ascorbate + O2 = (R)-noradrenaline + 2 monodehydro-L-ascorbate radical + H2O</text>
        <dbReference type="Rhea" id="RHEA:19117"/>
        <dbReference type="ChEBI" id="CHEBI:15377"/>
        <dbReference type="ChEBI" id="CHEBI:15379"/>
        <dbReference type="ChEBI" id="CHEBI:38290"/>
        <dbReference type="ChEBI" id="CHEBI:59513"/>
        <dbReference type="ChEBI" id="CHEBI:59905"/>
        <dbReference type="ChEBI" id="CHEBI:72587"/>
        <dbReference type="EC" id="1.14.17.1"/>
    </reaction>
    <physiologicalReaction direction="left-to-right" evidence="21">
        <dbReference type="Rhea" id="RHEA:19118"/>
    </physiologicalReaction>
</comment>
<dbReference type="PROSITE" id="PS50836">
    <property type="entry name" value="DOMON"/>
    <property type="match status" value="1"/>
</dbReference>
<keyword evidence="19" id="KW-0325">Glycoprotein</keyword>
<dbReference type="CDD" id="cd09631">
    <property type="entry name" value="DOMON_DOH"/>
    <property type="match status" value="1"/>
</dbReference>